<reference evidence="1" key="1">
    <citation type="submission" date="2021-02" db="EMBL/GenBank/DDBJ databases">
        <authorList>
            <consortium name="DOE Joint Genome Institute"/>
            <person name="Ahrendt S."/>
            <person name="Looney B.P."/>
            <person name="Miyauchi S."/>
            <person name="Morin E."/>
            <person name="Drula E."/>
            <person name="Courty P.E."/>
            <person name="Chicoki N."/>
            <person name="Fauchery L."/>
            <person name="Kohler A."/>
            <person name="Kuo A."/>
            <person name="Labutti K."/>
            <person name="Pangilinan J."/>
            <person name="Lipzen A."/>
            <person name="Riley R."/>
            <person name="Andreopoulos W."/>
            <person name="He G."/>
            <person name="Johnson J."/>
            <person name="Barry K.W."/>
            <person name="Grigoriev I.V."/>
            <person name="Nagy L."/>
            <person name="Hibbett D."/>
            <person name="Henrissat B."/>
            <person name="Matheny P.B."/>
            <person name="Labbe J."/>
            <person name="Martin F."/>
        </authorList>
    </citation>
    <scope>NUCLEOTIDE SEQUENCE</scope>
    <source>
        <strain evidence="1">FP105234-sp</strain>
    </source>
</reference>
<comment type="caution">
    <text evidence="1">The sequence shown here is derived from an EMBL/GenBank/DDBJ whole genome shotgun (WGS) entry which is preliminary data.</text>
</comment>
<evidence type="ECO:0000313" key="1">
    <source>
        <dbReference type="EMBL" id="KAI0053151.1"/>
    </source>
</evidence>
<sequence>MARCVDCRTYKVISPAFQDPPPYEYDSPPTTDTQPASTASGSSFPGAPQTPSTSSHPPASSSVPADLSPANFLHIHEQNGSVRGRYLLDLRLPRPPAGFLPEGPSAENIKLESNNGAVTAEVWVVGSEARAHACDYKTGPARARLTFFSRNGAVRAKVHMPASETPRVFLTINVHSRNGSTSLTIPRDFRGQLTAHTDNGRVSLSSELAARTATLSTAGGTHTYFVGQRPASNSWVTGDGKGPGDSVDDAALWTKNGSVSVRYADEDEGVSFWSSLLKPLGL</sequence>
<evidence type="ECO:0000313" key="2">
    <source>
        <dbReference type="Proteomes" id="UP000814033"/>
    </source>
</evidence>
<protein>
    <submittedName>
        <fullName evidence="1">Uncharacterized protein</fullName>
    </submittedName>
</protein>
<keyword evidence="2" id="KW-1185">Reference proteome</keyword>
<accession>A0ACB8SAI3</accession>
<dbReference type="EMBL" id="MU275841">
    <property type="protein sequence ID" value="KAI0053151.1"/>
    <property type="molecule type" value="Genomic_DNA"/>
</dbReference>
<organism evidence="1 2">
    <name type="scientific">Auriscalpium vulgare</name>
    <dbReference type="NCBI Taxonomy" id="40419"/>
    <lineage>
        <taxon>Eukaryota</taxon>
        <taxon>Fungi</taxon>
        <taxon>Dikarya</taxon>
        <taxon>Basidiomycota</taxon>
        <taxon>Agaricomycotina</taxon>
        <taxon>Agaricomycetes</taxon>
        <taxon>Russulales</taxon>
        <taxon>Auriscalpiaceae</taxon>
        <taxon>Auriscalpium</taxon>
    </lineage>
</organism>
<proteinExistence type="predicted"/>
<gene>
    <name evidence="1" type="ORF">FA95DRAFT_935105</name>
</gene>
<reference evidence="1" key="2">
    <citation type="journal article" date="2022" name="New Phytol.">
        <title>Evolutionary transition to the ectomycorrhizal habit in the genomes of a hyperdiverse lineage of mushroom-forming fungi.</title>
        <authorList>
            <person name="Looney B."/>
            <person name="Miyauchi S."/>
            <person name="Morin E."/>
            <person name="Drula E."/>
            <person name="Courty P.E."/>
            <person name="Kohler A."/>
            <person name="Kuo A."/>
            <person name="LaButti K."/>
            <person name="Pangilinan J."/>
            <person name="Lipzen A."/>
            <person name="Riley R."/>
            <person name="Andreopoulos W."/>
            <person name="He G."/>
            <person name="Johnson J."/>
            <person name="Nolan M."/>
            <person name="Tritt A."/>
            <person name="Barry K.W."/>
            <person name="Grigoriev I.V."/>
            <person name="Nagy L.G."/>
            <person name="Hibbett D."/>
            <person name="Henrissat B."/>
            <person name="Matheny P.B."/>
            <person name="Labbe J."/>
            <person name="Martin F.M."/>
        </authorList>
    </citation>
    <scope>NUCLEOTIDE SEQUENCE</scope>
    <source>
        <strain evidence="1">FP105234-sp</strain>
    </source>
</reference>
<name>A0ACB8SAI3_9AGAM</name>
<dbReference type="Proteomes" id="UP000814033">
    <property type="component" value="Unassembled WGS sequence"/>
</dbReference>